<dbReference type="EMBL" id="CP015839">
    <property type="protein sequence ID" value="ANG62858.1"/>
    <property type="molecule type" value="Genomic_DNA"/>
</dbReference>
<dbReference type="InterPro" id="IPR013424">
    <property type="entry name" value="Ice-binding_C"/>
</dbReference>
<reference evidence="5" key="1">
    <citation type="submission" date="2016-05" db="EMBL/GenBank/DDBJ databases">
        <authorList>
            <person name="Baek K."/>
            <person name="Yang S.-J."/>
        </authorList>
    </citation>
    <scope>NUCLEOTIDE SEQUENCE [LARGE SCALE GENOMIC DNA]</scope>
    <source>
        <strain evidence="5">ST58-10</strain>
    </source>
</reference>
<keyword evidence="2" id="KW-0732">Signal</keyword>
<feature type="transmembrane region" description="Helical" evidence="1">
    <location>
        <begin position="192"/>
        <end position="208"/>
    </location>
</feature>
<accession>A0A1A9EYY8</accession>
<evidence type="ECO:0000313" key="5">
    <source>
        <dbReference type="Proteomes" id="UP000078070"/>
    </source>
</evidence>
<dbReference type="Pfam" id="PF07589">
    <property type="entry name" value="PEP-CTERM"/>
    <property type="match status" value="1"/>
</dbReference>
<evidence type="ECO:0000313" key="4">
    <source>
        <dbReference type="EMBL" id="ANG62858.1"/>
    </source>
</evidence>
<keyword evidence="1" id="KW-0472">Membrane</keyword>
<gene>
    <name evidence="4" type="ORF">A8C75_10425</name>
</gene>
<feature type="domain" description="Ice-binding protein C-terminal" evidence="3">
    <location>
        <begin position="188"/>
        <end position="211"/>
    </location>
</feature>
<keyword evidence="1" id="KW-1133">Transmembrane helix</keyword>
<dbReference type="NCBIfam" id="TIGR02595">
    <property type="entry name" value="PEP_CTERM"/>
    <property type="match status" value="1"/>
</dbReference>
<keyword evidence="1" id="KW-0812">Transmembrane</keyword>
<organism evidence="4 5">
    <name type="scientific">Marinobacterium aestuarii</name>
    <dbReference type="NCBI Taxonomy" id="1821621"/>
    <lineage>
        <taxon>Bacteria</taxon>
        <taxon>Pseudomonadati</taxon>
        <taxon>Pseudomonadota</taxon>
        <taxon>Gammaproteobacteria</taxon>
        <taxon>Oceanospirillales</taxon>
        <taxon>Oceanospirillaceae</taxon>
        <taxon>Marinobacterium</taxon>
    </lineage>
</organism>
<protein>
    <recommendedName>
        <fullName evidence="3">Ice-binding protein C-terminal domain-containing protein</fullName>
    </recommendedName>
</protein>
<evidence type="ECO:0000259" key="3">
    <source>
        <dbReference type="Pfam" id="PF07589"/>
    </source>
</evidence>
<reference evidence="4 5" key="2">
    <citation type="journal article" date="2018" name="Int. J. Syst. Evol. Microbiol.">
        <title>Marinobacterium aestuarii sp. nov., a benzene-degrading marine bacterium isolated from estuary sediment.</title>
        <authorList>
            <person name="Bae S.S."/>
            <person name="Jung J."/>
            <person name="Chung D."/>
            <person name="Baek K."/>
        </authorList>
    </citation>
    <scope>NUCLEOTIDE SEQUENCE [LARGE SCALE GENOMIC DNA]</scope>
    <source>
        <strain evidence="4 5">ST58-10</strain>
    </source>
</reference>
<feature type="chain" id="PRO_5008386544" description="Ice-binding protein C-terminal domain-containing protein" evidence="2">
    <location>
        <begin position="26"/>
        <end position="212"/>
    </location>
</feature>
<dbReference type="RefSeq" id="WP_067381716.1">
    <property type="nucleotide sequence ID" value="NZ_CP015839.1"/>
</dbReference>
<dbReference type="OrthoDB" id="5567186at2"/>
<proteinExistence type="predicted"/>
<name>A0A1A9EYY8_9GAMM</name>
<feature type="signal peptide" evidence="2">
    <location>
        <begin position="1"/>
        <end position="25"/>
    </location>
</feature>
<evidence type="ECO:0000256" key="1">
    <source>
        <dbReference type="SAM" id="Phobius"/>
    </source>
</evidence>
<dbReference type="Proteomes" id="UP000078070">
    <property type="component" value="Chromosome"/>
</dbReference>
<dbReference type="KEGG" id="mars:A8C75_10425"/>
<evidence type="ECO:0000256" key="2">
    <source>
        <dbReference type="SAM" id="SignalP"/>
    </source>
</evidence>
<keyword evidence="5" id="KW-1185">Reference proteome</keyword>
<sequence>MKVHKQILVAGLAFAIGGVSSATQAGIISLFHGVGSGELRADWEAQVGAYMEEDFAGGVLDDFSISIAGTLHNGFDTMGQLTDRLASGSSTTITFDFEIFAFGGNWDLRFRGAGRGIQINAGAVLIPVEIPSGHAGEFFGFISDVGFTQLVLAGGTQQGGPEKYTADDFVYAAYTPRLDPVPDPKTVAVPEPGTLALLVLGILGIGFWRRKS</sequence>
<dbReference type="AlphaFoldDB" id="A0A1A9EYY8"/>